<dbReference type="KEGG" id="mhs:MOS_556"/>
<dbReference type="SUPFAM" id="SSF54814">
    <property type="entry name" value="Prokaryotic type KH domain (KH-domain type II)"/>
    <property type="match status" value="2"/>
</dbReference>
<dbReference type="GO" id="GO:0031564">
    <property type="term" value="P:transcription antitermination"/>
    <property type="evidence" value="ECO:0007669"/>
    <property type="project" value="InterPro"/>
</dbReference>
<evidence type="ECO:0000256" key="6">
    <source>
        <dbReference type="SAM" id="Coils"/>
    </source>
</evidence>
<dbReference type="GO" id="GO:0006353">
    <property type="term" value="P:DNA-templated transcription termination"/>
    <property type="evidence" value="ECO:0007669"/>
    <property type="project" value="UniProtKB-KW"/>
</dbReference>
<evidence type="ECO:0000256" key="3">
    <source>
        <dbReference type="ARBA" id="ARBA00022884"/>
    </source>
</evidence>
<sequence length="538" mass="62095">MNKKRKTKDETLTIKKFNFQEILQDISEFRKIDLNNIKDILQDSISRQIVSKLDSEAEIELVIDEQNPQEFIVINKNGTVVTDQEFSDMLTVAPEFTHTDMSDKQTSFQSEKITFIPLSTAKEINPNAKVDDTFDIPIDISEFDKHIFVPIIQTFKQKIHEFTRKLIYQKYFPLKNSIIKATLIKKSQNGFNYLLEGEIPAYMPKPNISNFNIALNTEEEVFIEDVLDNQKDSQIILSSKEGMILKEKLKREIPEVEAGILEIVNVAREAGLRSKVSVKKVHEDENSQGVDEVGSLIGKNGSRIATINKEILGEKIDIVRYDPNITKYIINALSPARVVYIEEVKKSKGQKFLVVVPTSHQAKAIGKNAINVRLANELTRTKIDIKSYKDYISEGKTITHWNANVENQHELEQIEKASSVPHKTTEHKNHRYTRKSFSNTNIMAEFEKDIEKYIEDLQNERLLYEDEEEFVENISTKETALEKQAKPEIKKSVDLTKEEIKQIKKEAKFFKKDNDLLSYSGIKDLDLDDLTWDEDEEE</sequence>
<name>A0AAI8AN07_MESHY</name>
<dbReference type="InterPro" id="IPR009019">
    <property type="entry name" value="KH_sf_prok-type"/>
</dbReference>
<dbReference type="Pfam" id="PF08529">
    <property type="entry name" value="NusA_N"/>
    <property type="match status" value="1"/>
</dbReference>
<dbReference type="Gene3D" id="3.30.1480.10">
    <property type="entry name" value="NusA, N-terminal domain"/>
    <property type="match status" value="1"/>
</dbReference>
<dbReference type="GO" id="GO:0003700">
    <property type="term" value="F:DNA-binding transcription factor activity"/>
    <property type="evidence" value="ECO:0007669"/>
    <property type="project" value="InterPro"/>
</dbReference>
<dbReference type="InterPro" id="IPR058582">
    <property type="entry name" value="KH_NusA_2nd"/>
</dbReference>
<dbReference type="Gene3D" id="3.30.300.20">
    <property type="match status" value="2"/>
</dbReference>
<dbReference type="GO" id="GO:0003723">
    <property type="term" value="F:RNA binding"/>
    <property type="evidence" value="ECO:0007669"/>
    <property type="project" value="UniProtKB-KW"/>
</dbReference>
<keyword evidence="4" id="KW-0805">Transcription regulation</keyword>
<dbReference type="GO" id="GO:0005829">
    <property type="term" value="C:cytosol"/>
    <property type="evidence" value="ECO:0007669"/>
    <property type="project" value="TreeGrafter"/>
</dbReference>
<dbReference type="PANTHER" id="PTHR22648">
    <property type="entry name" value="TRANSCRIPTION TERMINATION FACTOR NUSA"/>
    <property type="match status" value="1"/>
</dbReference>
<evidence type="ECO:0000256" key="5">
    <source>
        <dbReference type="ARBA" id="ARBA00023163"/>
    </source>
</evidence>
<evidence type="ECO:0000256" key="1">
    <source>
        <dbReference type="ARBA" id="ARBA00022472"/>
    </source>
</evidence>
<feature type="coiled-coil region" evidence="6">
    <location>
        <begin position="443"/>
        <end position="513"/>
    </location>
</feature>
<dbReference type="Proteomes" id="UP000009399">
    <property type="component" value="Chromosome"/>
</dbReference>
<dbReference type="InterPro" id="IPR025249">
    <property type="entry name" value="TF_NusA_KH_1st"/>
</dbReference>
<evidence type="ECO:0000313" key="8">
    <source>
        <dbReference type="EMBL" id="AFX74468.1"/>
    </source>
</evidence>
<dbReference type="InterPro" id="IPR030842">
    <property type="entry name" value="TF_NusA_bacterial"/>
</dbReference>
<dbReference type="PANTHER" id="PTHR22648:SF0">
    <property type="entry name" value="TRANSCRIPTION TERMINATION_ANTITERMINATION PROTEIN NUSA"/>
    <property type="match status" value="1"/>
</dbReference>
<dbReference type="EMBL" id="CP003914">
    <property type="protein sequence ID" value="AFX74468.1"/>
    <property type="molecule type" value="Genomic_DNA"/>
</dbReference>
<dbReference type="InterPro" id="IPR015946">
    <property type="entry name" value="KH_dom-like_a/b"/>
</dbReference>
<dbReference type="InterPro" id="IPR036555">
    <property type="entry name" value="NusA_N_sf"/>
</dbReference>
<keyword evidence="3" id="KW-0694">RNA-binding</keyword>
<keyword evidence="2" id="KW-0963">Cytoplasm</keyword>
<keyword evidence="6" id="KW-0175">Coiled coil</keyword>
<accession>A0AAI8AN07</accession>
<dbReference type="CDD" id="cd22529">
    <property type="entry name" value="KH-II_NusA_rpt2"/>
    <property type="match status" value="1"/>
</dbReference>
<dbReference type="SMART" id="SM00322">
    <property type="entry name" value="KH"/>
    <property type="match status" value="2"/>
</dbReference>
<keyword evidence="5" id="KW-0804">Transcription</keyword>
<evidence type="ECO:0000256" key="4">
    <source>
        <dbReference type="ARBA" id="ARBA00023015"/>
    </source>
</evidence>
<dbReference type="InterPro" id="IPR004087">
    <property type="entry name" value="KH_dom"/>
</dbReference>
<feature type="domain" description="K Homology" evidence="7">
    <location>
        <begin position="270"/>
        <end position="348"/>
    </location>
</feature>
<dbReference type="Pfam" id="PF13184">
    <property type="entry name" value="KH_NusA_1st"/>
    <property type="match status" value="1"/>
</dbReference>
<evidence type="ECO:0000313" key="9">
    <source>
        <dbReference type="Proteomes" id="UP000009399"/>
    </source>
</evidence>
<protein>
    <submittedName>
        <fullName evidence="8">Transcription termination protein NusA</fullName>
    </submittedName>
</protein>
<dbReference type="NCBIfam" id="NF006645">
    <property type="entry name" value="PRK09202.4-5"/>
    <property type="match status" value="1"/>
</dbReference>
<evidence type="ECO:0000256" key="2">
    <source>
        <dbReference type="ARBA" id="ARBA00022490"/>
    </source>
</evidence>
<dbReference type="Pfam" id="PF26594">
    <property type="entry name" value="KH_NusA_2nd"/>
    <property type="match status" value="1"/>
</dbReference>
<reference evidence="8 9" key="1">
    <citation type="journal article" date="2013" name="Genome Announc.">
        <title>Complete Genome Sequence of Mycoplasma hyorhinis Strain SK76.</title>
        <authorList>
            <person name="Goodison S."/>
            <person name="Urquidi V."/>
            <person name="Kumar D."/>
            <person name="Reyes L."/>
            <person name="Rosser C.J."/>
        </authorList>
    </citation>
    <scope>NUCLEOTIDE SEQUENCE [LARGE SCALE GENOMIC DNA]</scope>
    <source>
        <strain evidence="8 9">SK76</strain>
    </source>
</reference>
<keyword evidence="1" id="KW-0806">Transcription termination</keyword>
<proteinExistence type="predicted"/>
<feature type="domain" description="K Homology" evidence="7">
    <location>
        <begin position="349"/>
        <end position="426"/>
    </location>
</feature>
<dbReference type="AlphaFoldDB" id="A0AAI8AN07"/>
<evidence type="ECO:0000259" key="7">
    <source>
        <dbReference type="SMART" id="SM00322"/>
    </source>
</evidence>
<dbReference type="SUPFAM" id="SSF69705">
    <property type="entry name" value="Transcription factor NusA, N-terminal domain"/>
    <property type="match status" value="1"/>
</dbReference>
<dbReference type="InterPro" id="IPR013735">
    <property type="entry name" value="TF_NusA_N"/>
</dbReference>
<dbReference type="RefSeq" id="WP_014335647.1">
    <property type="nucleotide sequence ID" value="NC_019552.1"/>
</dbReference>
<organism evidence="8 9">
    <name type="scientific">Mesomycoplasma hyorhinis SK76</name>
    <dbReference type="NCBI Taxonomy" id="1118964"/>
    <lineage>
        <taxon>Bacteria</taxon>
        <taxon>Bacillati</taxon>
        <taxon>Mycoplasmatota</taxon>
        <taxon>Mycoplasmoidales</taxon>
        <taxon>Metamycoplasmataceae</taxon>
        <taxon>Mesomycoplasma</taxon>
    </lineage>
</organism>
<gene>
    <name evidence="8" type="ORF">MOS_556</name>
</gene>